<dbReference type="EMBL" id="LUKN01003529">
    <property type="protein sequence ID" value="OAQ97310.1"/>
    <property type="molecule type" value="Genomic_DNA"/>
</dbReference>
<dbReference type="OrthoDB" id="4862363at2759"/>
<keyword evidence="1" id="KW-0479">Metal-binding</keyword>
<name>A0A179I6S8_CORDF</name>
<dbReference type="InterPro" id="IPR039461">
    <property type="entry name" value="Peptidase_M49"/>
</dbReference>
<dbReference type="GO" id="GO:0005737">
    <property type="term" value="C:cytoplasm"/>
    <property type="evidence" value="ECO:0007669"/>
    <property type="project" value="TreeGrafter"/>
</dbReference>
<sequence>MPSQSYTPVPGATVHQLLIKPLFDALEPREKLYAHHMTQVAWRASRITMRQISSESLDIFDFIMDLYHACDGEWKALAARCGVTAQELECFLEYAGTFLCNLGNYYGEGDRKFIPDLTPDALRKLASASSKTTDGLNRIIGPIFSVPPYGLGYPSDNSTSAYYPGTETITEAEIAKVSEIMAIHAVGPENTRLQKVAVNGASRYEILQASVETDEEPRQLTDDISLVRGDHSKDLEQVILSLEEASKHVANDTQLLFLKHYIETFRTGSLDAFQKSQKAWVLDRSATIEHIIGFIEPYRDPAGIRAEWKGVVGIADKDEVARLRQLVDSSADFLRQLPWAVDGVNDGKGPYEKSLFEAPDFTSIHGTLVESKTPTQSLTISALAVSGSVDETVRENVGFKNIVVANRLSVNNNPNLPCHWVDPSELSQFKATTHIVRFLTTAIHELLGHGSGKLLAETAPGVYNFDKENPPVNPLTKEPIASHYLPSQNWGSVFGKLAGTVEECRAILMSEYFMDSKQLLGIFGYTDTSEITTDELLYATYMNIGVDGLQALQHYSAENQAWGQVHHQAHFSILKHMLRNGGGVVRIDHEPTTSKLTVRLDRSKMSSHGKPALGDYLCRLHIWRCTADVSSCREFYEPLCAVDGEFEEWRKIVCSKPNPKWKFVQPNTFLKDGDVEVKIYEESNEGIIRSWAERIV</sequence>
<comment type="caution">
    <text evidence="3">The sequence shown here is derived from an EMBL/GenBank/DDBJ whole genome shotgun (WGS) entry which is preliminary data.</text>
</comment>
<organism evidence="3 4">
    <name type="scientific">Cordyceps confragosa</name>
    <name type="common">Lecanicillium lecanii</name>
    <dbReference type="NCBI Taxonomy" id="2714763"/>
    <lineage>
        <taxon>Eukaryota</taxon>
        <taxon>Fungi</taxon>
        <taxon>Dikarya</taxon>
        <taxon>Ascomycota</taxon>
        <taxon>Pezizomycotina</taxon>
        <taxon>Sordariomycetes</taxon>
        <taxon>Hypocreomycetidae</taxon>
        <taxon>Hypocreales</taxon>
        <taxon>Cordycipitaceae</taxon>
        <taxon>Akanthomyces</taxon>
    </lineage>
</organism>
<dbReference type="AlphaFoldDB" id="A0A179I6S8"/>
<reference evidence="3 4" key="1">
    <citation type="submission" date="2016-03" db="EMBL/GenBank/DDBJ databases">
        <title>Fine-scale spatial genetic structure of a fungal parasite of coffee scale insects.</title>
        <authorList>
            <person name="Jackson D."/>
            <person name="Zemenick K.A."/>
            <person name="Malloure B."/>
            <person name="Quandt C.A."/>
            <person name="James T.Y."/>
        </authorList>
    </citation>
    <scope>NUCLEOTIDE SEQUENCE [LARGE SCALE GENOMIC DNA]</scope>
    <source>
        <strain evidence="3 4">UM487</strain>
    </source>
</reference>
<evidence type="ECO:0000256" key="1">
    <source>
        <dbReference type="ARBA" id="ARBA00022723"/>
    </source>
</evidence>
<accession>A0A179I6S8</accession>
<dbReference type="GO" id="GO:0046872">
    <property type="term" value="F:metal ion binding"/>
    <property type="evidence" value="ECO:0007669"/>
    <property type="project" value="UniProtKB-KW"/>
</dbReference>
<dbReference type="GO" id="GO:0008239">
    <property type="term" value="F:dipeptidyl-peptidase activity"/>
    <property type="evidence" value="ECO:0007669"/>
    <property type="project" value="TreeGrafter"/>
</dbReference>
<evidence type="ECO:0000313" key="4">
    <source>
        <dbReference type="Proteomes" id="UP000243081"/>
    </source>
</evidence>
<evidence type="ECO:0000313" key="3">
    <source>
        <dbReference type="EMBL" id="OAQ97310.1"/>
    </source>
</evidence>
<dbReference type="Gene3D" id="3.30.540.30">
    <property type="match status" value="2"/>
</dbReference>
<evidence type="ECO:0000256" key="2">
    <source>
        <dbReference type="ARBA" id="ARBA00022801"/>
    </source>
</evidence>
<keyword evidence="4" id="KW-1185">Reference proteome</keyword>
<gene>
    <name evidence="3" type="ORF">LLEC1_00073</name>
</gene>
<evidence type="ECO:0008006" key="5">
    <source>
        <dbReference type="Google" id="ProtNLM"/>
    </source>
</evidence>
<keyword evidence="2" id="KW-0378">Hydrolase</keyword>
<dbReference type="PANTHER" id="PTHR23422:SF11">
    <property type="entry name" value="DIPEPTIDYL PEPTIDASE 3"/>
    <property type="match status" value="1"/>
</dbReference>
<dbReference type="Pfam" id="PF03571">
    <property type="entry name" value="Peptidase_M49"/>
    <property type="match status" value="1"/>
</dbReference>
<protein>
    <recommendedName>
        <fullName evidence="5">Dipeptidyl peptidase III</fullName>
    </recommendedName>
</protein>
<dbReference type="Proteomes" id="UP000243081">
    <property type="component" value="Unassembled WGS sequence"/>
</dbReference>
<dbReference type="PANTHER" id="PTHR23422">
    <property type="entry name" value="DIPEPTIDYL PEPTIDASE III-RELATED"/>
    <property type="match status" value="1"/>
</dbReference>
<dbReference type="OMA" id="IFDFIMD"/>
<proteinExistence type="predicted"/>